<sequence>MLVYCRKHLAPESNQQGLSLVELLIALALSST</sequence>
<organism evidence="1 2">
    <name type="scientific">Marinobacter similis</name>
    <dbReference type="NCBI Taxonomy" id="1420916"/>
    <lineage>
        <taxon>Bacteria</taxon>
        <taxon>Pseudomonadati</taxon>
        <taxon>Pseudomonadota</taxon>
        <taxon>Gammaproteobacteria</taxon>
        <taxon>Pseudomonadales</taxon>
        <taxon>Marinobacteraceae</taxon>
        <taxon>Marinobacter</taxon>
    </lineage>
</organism>
<gene>
    <name evidence="1" type="ORF">AU14_14125</name>
</gene>
<dbReference type="NCBIfam" id="TIGR02532">
    <property type="entry name" value="IV_pilin_GFxxxE"/>
    <property type="match status" value="1"/>
</dbReference>
<dbReference type="AlphaFoldDB" id="W5YM42"/>
<evidence type="ECO:0000313" key="1">
    <source>
        <dbReference type="EMBL" id="AHI30171.1"/>
    </source>
</evidence>
<reference evidence="1 2" key="1">
    <citation type="journal article" date="2014" name="Genome Announc.">
        <title>Draft Genome Sequences of Marinobacter similis A3d10T and Marinobacter salarius R9SW1T.</title>
        <authorList>
            <person name="Ivanova E.P."/>
            <person name="Ng H.J."/>
            <person name="Webb H.K."/>
            <person name="Feng G."/>
            <person name="Oshima K."/>
            <person name="Hattori M."/>
            <person name="Ohkuma M."/>
            <person name="Sergeev A.F."/>
            <person name="Mikhailov V.V."/>
            <person name="Crawford R.J."/>
            <person name="Sawabe T."/>
        </authorList>
    </citation>
    <scope>NUCLEOTIDE SEQUENCE [LARGE SCALE GENOMIC DNA]</scope>
    <source>
        <strain evidence="1 2">A3d10</strain>
    </source>
</reference>
<dbReference type="STRING" id="1420916.AU14_14125"/>
<evidence type="ECO:0000313" key="2">
    <source>
        <dbReference type="Proteomes" id="UP000061489"/>
    </source>
</evidence>
<dbReference type="Proteomes" id="UP000061489">
    <property type="component" value="Chromosome"/>
</dbReference>
<dbReference type="HOGENOM" id="CLU_3390205_0_0_6"/>
<dbReference type="EMBL" id="CP007151">
    <property type="protein sequence ID" value="AHI30171.1"/>
    <property type="molecule type" value="Genomic_DNA"/>
</dbReference>
<keyword evidence="2" id="KW-1185">Reference proteome</keyword>
<evidence type="ECO:0008006" key="3">
    <source>
        <dbReference type="Google" id="ProtNLM"/>
    </source>
</evidence>
<accession>W5YM42</accession>
<dbReference type="RefSeq" id="WP_236744629.1">
    <property type="nucleotide sequence ID" value="NZ_CP007151.1"/>
</dbReference>
<protein>
    <recommendedName>
        <fullName evidence="3">Prepilin-type N-terminal cleavage/methylation domain-containing protein</fullName>
    </recommendedName>
</protein>
<dbReference type="Pfam" id="PF07963">
    <property type="entry name" value="N_methyl"/>
    <property type="match status" value="1"/>
</dbReference>
<name>W5YM42_9GAMM</name>
<proteinExistence type="predicted"/>
<dbReference type="KEGG" id="msx:AU14_14125"/>
<dbReference type="InterPro" id="IPR012902">
    <property type="entry name" value="N_methyl_site"/>
</dbReference>